<feature type="compositionally biased region" description="Low complexity" evidence="2">
    <location>
        <begin position="1259"/>
        <end position="1269"/>
    </location>
</feature>
<feature type="region of interest" description="Disordered" evidence="2">
    <location>
        <begin position="1247"/>
        <end position="1269"/>
    </location>
</feature>
<feature type="region of interest" description="Disordered" evidence="2">
    <location>
        <begin position="1135"/>
        <end position="1176"/>
    </location>
</feature>
<feature type="region of interest" description="Disordered" evidence="2">
    <location>
        <begin position="1080"/>
        <end position="1123"/>
    </location>
</feature>
<protein>
    <submittedName>
        <fullName evidence="3">Uncharacterized protein</fullName>
    </submittedName>
</protein>
<dbReference type="PANTHER" id="PTHR34418:SF3">
    <property type="entry name" value="NUCLEAR PORE COMPLEX PROTEIN NUP214"/>
    <property type="match status" value="1"/>
</dbReference>
<dbReference type="GO" id="GO:0017056">
    <property type="term" value="F:structural constituent of nuclear pore"/>
    <property type="evidence" value="ECO:0007669"/>
    <property type="project" value="InterPro"/>
</dbReference>
<dbReference type="Proteomes" id="UP000265566">
    <property type="component" value="Chromosome 1"/>
</dbReference>
<organism evidence="3">
    <name type="scientific">Medicago truncatula</name>
    <name type="common">Barrel medic</name>
    <name type="synonym">Medicago tribuloides</name>
    <dbReference type="NCBI Taxonomy" id="3880"/>
    <lineage>
        <taxon>Eukaryota</taxon>
        <taxon>Viridiplantae</taxon>
        <taxon>Streptophyta</taxon>
        <taxon>Embryophyta</taxon>
        <taxon>Tracheophyta</taxon>
        <taxon>Spermatophyta</taxon>
        <taxon>Magnoliopsida</taxon>
        <taxon>eudicotyledons</taxon>
        <taxon>Gunneridae</taxon>
        <taxon>Pentapetalae</taxon>
        <taxon>rosids</taxon>
        <taxon>fabids</taxon>
        <taxon>Fabales</taxon>
        <taxon>Fabaceae</taxon>
        <taxon>Papilionoideae</taxon>
        <taxon>50 kb inversion clade</taxon>
        <taxon>NPAAA clade</taxon>
        <taxon>Hologalegina</taxon>
        <taxon>IRL clade</taxon>
        <taxon>Trifolieae</taxon>
        <taxon>Medicago</taxon>
    </lineage>
</organism>
<dbReference type="SUPFAM" id="SSF117289">
    <property type="entry name" value="Nucleoporin domain"/>
    <property type="match status" value="1"/>
</dbReference>
<dbReference type="InterPro" id="IPR044694">
    <property type="entry name" value="NUP214"/>
</dbReference>
<accession>A0A396JUK0</accession>
<name>A0A396JUK0_MEDTR</name>
<sequence length="1351" mass="149059">MSAVKIEELEGDIIPTTDHFFVKIGEPVPLNSNDSNFDLQTPPSQPLTLSQRFRLTFVAHSQGFYVVKTKDLIDSGNRSGSSVEKLCLVDVAIGRVRILAISSDNLTLAACAAGDIRFYDVQSFLNKEVKQSFSCSLDNSTFVKDMRWTTASENSYAVLSNTGQLYHGRAGFPLKHVMDSVEAVDWCIKGTSVAVARRNVLSILSTNFEEKVSISLPFRSWIGDSEENVSVKVDSVKCVRPDAIIIGCFQFTEDGQEENYLIQVISSKHGEISDDCSELVVQSFYDNYPAMIDDIVSPGSGPYLLLAYLEQCQLVINANMKNTDNHISLLGWTQDDDKSEAEVVDRLEIDRSKWIPKIELQENEDDNLLLGLCIDKVSIYQKVRVQIAAEEEETELSPYCVLMCLTLDGKLVLFHVASLAGSKVSPEVDYAEHDEKDASVKLPVDENSTFSHGLQKKERELDQDVEVREENRKPKHFAEDYTKYREVGSATNVQSVKSDVLQMVPGADVKQVNGSQKTAVIGTSYSSFPVNFNSAAPGLSSNKYFQDDTERTKELPNTNSSRDSQRASYQLPGETFSFPKSSNVTSVSGSSYVDGSGYQNKNYTVGATNANAANVPGKGYCGKPLFVKDANVESPVLYSAATIPGSLGGKPFLVKDVSVESPGISRPVQSGGQLTSIGAESSHFSHLSLPGNSTAGKSSIRKFHPSNEQHVNSSKPGISSSDLSKQFGNINEMTKELDLLLKSIEEPGGFRDACTRSLQSSIEEVEQSMDTLSKQCKIRMCQVDQHLEEVHYLLNKTVQVVARKVYLEDIYKQACDSRYWDLWNRQKLNSELELKRQHILSLNQDLTHQLVELERHFNALELNKFSQYGGHHIGRGASQNRHGPSRHIQSLHTLQNAIRSQLVAAENLSECLSKQMATLSLRSPSEEQKNVKELFETIGIPYDASFRSPDTKAFMKTPSSKKLLFSDLTSNNKDKSKRIQASAMKSCEPETARRRRDSLDQSWTCSEPPKTIIKRMLLQDLQKPKWKESSFSKEKIKTFMPVEFAPRQMDARIPSGVLPATETKASFLDSRLALKGVSEHSKTFTPDGNLKAHTQVSDSKSHVLQRSKISAVPPRPAVMHGPSTETRDLAAEKLNVQKLDSSSNSESKPSSLTEMPKKFSFSTRSTTETPSSLFKSSEMPITNNKVTTATSFMMGDKLSGAFTPESWKKNIPSSESHSSSISAASTMVGKVTEFNFDKSWPEKNIPAVLNSGSREPPLSSTNKTPSVSSVSSSVSSIAVPPATVSVTLSNTATSSNISIDSNHTSTSSASDSLHLSNQVPKQTLSLLPNPPCLNSTLESPNQRFKQLLYLI</sequence>
<feature type="compositionally biased region" description="Polar residues" evidence="2">
    <location>
        <begin position="1092"/>
        <end position="1108"/>
    </location>
</feature>
<dbReference type="GO" id="GO:0006405">
    <property type="term" value="P:RNA export from nucleus"/>
    <property type="evidence" value="ECO:0007669"/>
    <property type="project" value="InterPro"/>
</dbReference>
<feature type="compositionally biased region" description="Polar residues" evidence="2">
    <location>
        <begin position="1160"/>
        <end position="1176"/>
    </location>
</feature>
<feature type="coiled-coil region" evidence="1">
    <location>
        <begin position="825"/>
        <end position="863"/>
    </location>
</feature>
<feature type="compositionally biased region" description="Basic and acidic residues" evidence="2">
    <location>
        <begin position="545"/>
        <end position="554"/>
    </location>
</feature>
<evidence type="ECO:0000256" key="2">
    <source>
        <dbReference type="SAM" id="MobiDB-lite"/>
    </source>
</evidence>
<evidence type="ECO:0000256" key="1">
    <source>
        <dbReference type="SAM" id="Coils"/>
    </source>
</evidence>
<feature type="compositionally biased region" description="Polar residues" evidence="2">
    <location>
        <begin position="706"/>
        <end position="725"/>
    </location>
</feature>
<keyword evidence="1" id="KW-0175">Coiled coil</keyword>
<proteinExistence type="predicted"/>
<gene>
    <name evidence="3" type="ORF">MtrunA17_Chr1g0182591</name>
</gene>
<feature type="compositionally biased region" description="Polar residues" evidence="2">
    <location>
        <begin position="685"/>
        <end position="697"/>
    </location>
</feature>
<reference evidence="3" key="1">
    <citation type="journal article" date="2018" name="Nat. Plants">
        <title>Whole-genome landscape of Medicago truncatula symbiotic genes.</title>
        <authorList>
            <person name="Pecrix Y."/>
            <person name="Gamas P."/>
            <person name="Carrere S."/>
        </authorList>
    </citation>
    <scope>NUCLEOTIDE SEQUENCE</scope>
    <source>
        <tissue evidence="3">Leaves</tissue>
    </source>
</reference>
<feature type="compositionally biased region" description="Low complexity" evidence="2">
    <location>
        <begin position="1141"/>
        <end position="1151"/>
    </location>
</feature>
<dbReference type="EMBL" id="PSQE01000001">
    <property type="protein sequence ID" value="RHN79918.1"/>
    <property type="molecule type" value="Genomic_DNA"/>
</dbReference>
<dbReference type="PANTHER" id="PTHR34418">
    <property type="entry name" value="NUCLEAR PORE COMPLEX PROTEIN NUP214 ISOFORM X1"/>
    <property type="match status" value="1"/>
</dbReference>
<feature type="region of interest" description="Disordered" evidence="2">
    <location>
        <begin position="974"/>
        <end position="1005"/>
    </location>
</feature>
<comment type="caution">
    <text evidence="3">The sequence shown here is derived from an EMBL/GenBank/DDBJ whole genome shotgun (WGS) entry which is preliminary data.</text>
</comment>
<dbReference type="Gramene" id="rna3775">
    <property type="protein sequence ID" value="RHN79918.1"/>
    <property type="gene ID" value="gene3775"/>
</dbReference>
<feature type="region of interest" description="Disordered" evidence="2">
    <location>
        <begin position="539"/>
        <end position="575"/>
    </location>
</feature>
<feature type="compositionally biased region" description="Polar residues" evidence="2">
    <location>
        <begin position="555"/>
        <end position="568"/>
    </location>
</feature>
<evidence type="ECO:0000313" key="3">
    <source>
        <dbReference type="EMBL" id="RHN79918.1"/>
    </source>
</evidence>
<feature type="region of interest" description="Disordered" evidence="2">
    <location>
        <begin position="685"/>
        <end position="725"/>
    </location>
</feature>